<evidence type="ECO:0000259" key="6">
    <source>
        <dbReference type="PROSITE" id="PS51755"/>
    </source>
</evidence>
<feature type="domain" description="OmpR/PhoB-type" evidence="6">
    <location>
        <begin position="1"/>
        <end position="102"/>
    </location>
</feature>
<evidence type="ECO:0000256" key="5">
    <source>
        <dbReference type="PROSITE-ProRule" id="PRU01091"/>
    </source>
</evidence>
<dbReference type="SMART" id="SM00862">
    <property type="entry name" value="Trans_reg_C"/>
    <property type="match status" value="1"/>
</dbReference>
<dbReference type="InterPro" id="IPR016032">
    <property type="entry name" value="Sig_transdc_resp-reg_C-effctor"/>
</dbReference>
<dbReference type="SUPFAM" id="SSF52540">
    <property type="entry name" value="P-loop containing nucleoside triphosphate hydrolases"/>
    <property type="match status" value="1"/>
</dbReference>
<dbReference type="Gene3D" id="1.25.40.10">
    <property type="entry name" value="Tetratricopeptide repeat domain"/>
    <property type="match status" value="1"/>
</dbReference>
<dbReference type="Proteomes" id="UP000612585">
    <property type="component" value="Unassembled WGS sequence"/>
</dbReference>
<dbReference type="GO" id="GO:0006355">
    <property type="term" value="P:regulation of DNA-templated transcription"/>
    <property type="evidence" value="ECO:0007669"/>
    <property type="project" value="InterPro"/>
</dbReference>
<evidence type="ECO:0000313" key="8">
    <source>
        <dbReference type="Proteomes" id="UP000612585"/>
    </source>
</evidence>
<keyword evidence="8" id="KW-1185">Reference proteome</keyword>
<comment type="caution">
    <text evidence="7">The sequence shown here is derived from an EMBL/GenBank/DDBJ whole genome shotgun (WGS) entry which is preliminary data.</text>
</comment>
<keyword evidence="2" id="KW-0805">Transcription regulation</keyword>
<evidence type="ECO:0000256" key="4">
    <source>
        <dbReference type="ARBA" id="ARBA00023163"/>
    </source>
</evidence>
<reference evidence="7" key="1">
    <citation type="submission" date="2021-01" db="EMBL/GenBank/DDBJ databases">
        <title>Whole genome shotgun sequence of Virgisporangium aurantiacum NBRC 16421.</title>
        <authorList>
            <person name="Komaki H."/>
            <person name="Tamura T."/>
        </authorList>
    </citation>
    <scope>NUCLEOTIDE SEQUENCE</scope>
    <source>
        <strain evidence="7">NBRC 16421</strain>
    </source>
</reference>
<comment type="similarity">
    <text evidence="1">Belongs to the AfsR/DnrI/RedD regulatory family.</text>
</comment>
<dbReference type="Pfam" id="PF00486">
    <property type="entry name" value="Trans_reg_C"/>
    <property type="match status" value="1"/>
</dbReference>
<feature type="DNA-binding region" description="OmpR/PhoB-type" evidence="5">
    <location>
        <begin position="1"/>
        <end position="102"/>
    </location>
</feature>
<dbReference type="InterPro" id="IPR011990">
    <property type="entry name" value="TPR-like_helical_dom_sf"/>
</dbReference>
<proteinExistence type="inferred from homology"/>
<dbReference type="GO" id="GO:0003677">
    <property type="term" value="F:DNA binding"/>
    <property type="evidence" value="ECO:0007669"/>
    <property type="project" value="UniProtKB-UniRule"/>
</dbReference>
<protein>
    <recommendedName>
        <fullName evidence="6">OmpR/PhoB-type domain-containing protein</fullName>
    </recommendedName>
</protein>
<evidence type="ECO:0000313" key="7">
    <source>
        <dbReference type="EMBL" id="GIJ57752.1"/>
    </source>
</evidence>
<dbReference type="PANTHER" id="PTHR35807:SF1">
    <property type="entry name" value="TRANSCRIPTIONAL REGULATOR REDD"/>
    <property type="match status" value="1"/>
</dbReference>
<dbReference type="SUPFAM" id="SSF46894">
    <property type="entry name" value="C-terminal effector domain of the bipartite response regulators"/>
    <property type="match status" value="1"/>
</dbReference>
<dbReference type="SMART" id="SM01043">
    <property type="entry name" value="BTAD"/>
    <property type="match status" value="1"/>
</dbReference>
<dbReference type="PROSITE" id="PS51755">
    <property type="entry name" value="OMPR_PHOB"/>
    <property type="match status" value="1"/>
</dbReference>
<evidence type="ECO:0000256" key="3">
    <source>
        <dbReference type="ARBA" id="ARBA00023125"/>
    </source>
</evidence>
<evidence type="ECO:0000256" key="1">
    <source>
        <dbReference type="ARBA" id="ARBA00005820"/>
    </source>
</evidence>
<dbReference type="GO" id="GO:0000160">
    <property type="term" value="P:phosphorelay signal transduction system"/>
    <property type="evidence" value="ECO:0007669"/>
    <property type="project" value="InterPro"/>
</dbReference>
<dbReference type="InterPro" id="IPR051677">
    <property type="entry name" value="AfsR-DnrI-RedD_regulator"/>
</dbReference>
<dbReference type="AlphaFoldDB" id="A0A8J3Z6B8"/>
<dbReference type="InterPro" id="IPR036388">
    <property type="entry name" value="WH-like_DNA-bd_sf"/>
</dbReference>
<keyword evidence="3 5" id="KW-0238">DNA-binding</keyword>
<keyword evidence="4" id="KW-0804">Transcription</keyword>
<dbReference type="EMBL" id="BOPG01000033">
    <property type="protein sequence ID" value="GIJ57752.1"/>
    <property type="molecule type" value="Genomic_DNA"/>
</dbReference>
<organism evidence="7 8">
    <name type="scientific">Virgisporangium aurantiacum</name>
    <dbReference type="NCBI Taxonomy" id="175570"/>
    <lineage>
        <taxon>Bacteria</taxon>
        <taxon>Bacillati</taxon>
        <taxon>Actinomycetota</taxon>
        <taxon>Actinomycetes</taxon>
        <taxon>Micromonosporales</taxon>
        <taxon>Micromonosporaceae</taxon>
        <taxon>Virgisporangium</taxon>
    </lineage>
</organism>
<dbReference type="Pfam" id="PF13191">
    <property type="entry name" value="AAA_16"/>
    <property type="match status" value="1"/>
</dbReference>
<dbReference type="Gene3D" id="1.10.10.10">
    <property type="entry name" value="Winged helix-like DNA-binding domain superfamily/Winged helix DNA-binding domain"/>
    <property type="match status" value="1"/>
</dbReference>
<sequence>MLSVQLVRVLGPVTVLAADGRELDPGARRHAEVLALLAAHHGRQVSAETLADLLWRGRPPPSAATTLQGYVSRLRRLLEPGRAANAVPTSIVTVGDGYRLDLPTDADRFEAEVRRARELTDTAPAAAADLVAAALATWRGPAYAEVRDIDAVLPEVHRIEELRVVAREEHARALLAAGADAEVVPDLRRLVAEYPMRERGPALLATALYRSGRQADALAALRDLRDRLVAELGVDPGPELAALERKLLNQDPTLLPAPVATTRPRGGFAGRRAELAAQRRAWEQARADGMSTAVVRGEAGIGKTRLVEELVAGSGAEARWGRCPAAPGAPAYWPWAQVLGELPRIDAAMEAGRFAFGLDLANRLRDLAAGPPVMVVLDDAHLADPDSLTVLEIALDTLGDVPLLLVLTARDDPPRAPAELGRVLAAMARRRGHVDVRLAGLTVPEATSLLAWIGGRPDDAEALTARSGGNPYFLTSLAALGPDAEAPRDVRDTVRARVDALPDGGAELMAALSLAGRDLPVTVAAAAAGRTTDAIEQALAAALRAGLVAEPAPGWLRVGHDIAREAVAADLDPVGRIALHTRLADALARAGAAGTGVKLSGAVAEHRLAAAAGAPDHRAAGAALDAARDALAGAALDEAATWAERGLAVATGDEVRADLHRVAGVAARRVGRLERAEDELRREADIARRRGDWTRLAEVALESVPGGIGGYWALFGMPLLGPDALLAEALTHADAMPAPLRARLLAAEATQRTGADRPGGADLAARALAEAGDDRDARARAVVASILAAWTPDTAPRRLARVEELLGLCTHDAGLEATATHLHRCVLLELGRLSESARADRRFTAIAGRTGDPDLALLDAWWRAGLHLVRGESDAARAMAASAAGTAALASPAAATLDRISRATVEGIAAWHDGRLIDLVGDAADLAADADPAFLLVVALGHAEAGHRDVALPVIDRLLAAPPAGQRRTSWAVMLAAALIALGDADRLAGLLPDLRSYGEQTVVLWPGMVVLGPARLYLGGALAALGEVAAARQALTAALDQARALRARPFVERAEALLAGLPT</sequence>
<dbReference type="Pfam" id="PF03704">
    <property type="entry name" value="BTAD"/>
    <property type="match status" value="1"/>
</dbReference>
<name>A0A8J3Z6B8_9ACTN</name>
<dbReference type="SUPFAM" id="SSF48452">
    <property type="entry name" value="TPR-like"/>
    <property type="match status" value="1"/>
</dbReference>
<dbReference type="InterPro" id="IPR041664">
    <property type="entry name" value="AAA_16"/>
</dbReference>
<dbReference type="InterPro" id="IPR005158">
    <property type="entry name" value="BTAD"/>
</dbReference>
<dbReference type="InterPro" id="IPR027417">
    <property type="entry name" value="P-loop_NTPase"/>
</dbReference>
<dbReference type="PANTHER" id="PTHR35807">
    <property type="entry name" value="TRANSCRIPTIONAL REGULATOR REDD-RELATED"/>
    <property type="match status" value="1"/>
</dbReference>
<evidence type="ECO:0000256" key="2">
    <source>
        <dbReference type="ARBA" id="ARBA00023015"/>
    </source>
</evidence>
<dbReference type="InterPro" id="IPR001867">
    <property type="entry name" value="OmpR/PhoB-type_DNA-bd"/>
</dbReference>
<gene>
    <name evidence="7" type="ORF">Vau01_052680</name>
</gene>
<dbReference type="CDD" id="cd15831">
    <property type="entry name" value="BTAD"/>
    <property type="match status" value="1"/>
</dbReference>
<accession>A0A8J3Z6B8</accession>